<accession>A0A364NS30</accession>
<evidence type="ECO:0000313" key="6">
    <source>
        <dbReference type="Proteomes" id="UP000250744"/>
    </source>
</evidence>
<dbReference type="SMART" id="SM00382">
    <property type="entry name" value="AAA"/>
    <property type="match status" value="2"/>
</dbReference>
<organism evidence="5 6">
    <name type="scientific">Nitrincola tibetensis</name>
    <dbReference type="NCBI Taxonomy" id="2219697"/>
    <lineage>
        <taxon>Bacteria</taxon>
        <taxon>Pseudomonadati</taxon>
        <taxon>Pseudomonadota</taxon>
        <taxon>Gammaproteobacteria</taxon>
        <taxon>Oceanospirillales</taxon>
        <taxon>Oceanospirillaceae</taxon>
        <taxon>Nitrincola</taxon>
    </lineage>
</organism>
<protein>
    <recommendedName>
        <fullName evidence="4">AAA+ ATPase domain-containing protein</fullName>
    </recommendedName>
</protein>
<comment type="caution">
    <text evidence="5">The sequence shown here is derived from an EMBL/GenBank/DDBJ whole genome shotgun (WGS) entry which is preliminary data.</text>
</comment>
<dbReference type="InterPro" id="IPR003959">
    <property type="entry name" value="ATPase_AAA_core"/>
</dbReference>
<dbReference type="GO" id="GO:0016887">
    <property type="term" value="F:ATP hydrolysis activity"/>
    <property type="evidence" value="ECO:0007669"/>
    <property type="project" value="InterPro"/>
</dbReference>
<dbReference type="GO" id="GO:0005524">
    <property type="term" value="F:ATP binding"/>
    <property type="evidence" value="ECO:0007669"/>
    <property type="project" value="UniProtKB-KW"/>
</dbReference>
<name>A0A364NS30_9GAMM</name>
<reference evidence="5 6" key="1">
    <citation type="submission" date="2018-06" db="EMBL/GenBank/DDBJ databases">
        <title>Nitrincola tibetense sp. nov., isolated from Lake XuguoCo on Tibetan Plateau.</title>
        <authorList>
            <person name="Xing P."/>
        </authorList>
    </citation>
    <scope>NUCLEOTIDE SEQUENCE [LARGE SCALE GENOMIC DNA]</scope>
    <source>
        <strain evidence="6">xg18</strain>
    </source>
</reference>
<dbReference type="Pfam" id="PF00004">
    <property type="entry name" value="AAA"/>
    <property type="match status" value="2"/>
</dbReference>
<dbReference type="InterPro" id="IPR050221">
    <property type="entry name" value="26S_Proteasome_ATPase"/>
</dbReference>
<evidence type="ECO:0000259" key="4">
    <source>
        <dbReference type="SMART" id="SM00382"/>
    </source>
</evidence>
<keyword evidence="2" id="KW-0547">Nucleotide-binding</keyword>
<keyword evidence="3" id="KW-0067">ATP-binding</keyword>
<sequence length="715" mass="81463">MFDKRQNLTYLSLIFPFIKSKWELAMHLKLQTFKSQAVLIGELNEELVRQWALRLLIEAQGYRLMFNNRNYFDDDMLVSLGIEVDDSADMTPTKLLRILRQAAKHQTHVPNLPTAYLGKNLSLLGDSLSLSSIEQEILGFLVIKEQDSRLSNVIELFHQRRWVGSQQLVTMLSIALKYPRNVISQALSADAPLRQCGLISPEDHHNGIELLNGLDDLLYFEENGPDALFRSNTLKLPPSDLIPSDFVHIQQTYDRVYNYVRRAASKGLQGVNILIYGSPGTGKTELVKVLSDAMSLSLYEVKSSGSDGRPLTGDRRLATYQMAQHMLASDKKSVMLFDEVEDVFNDRISNNFKACVNRILETNQRPSFWLTNSHYTMDPAYIRRFDFVFEMPELGEKARLKIAKRIMNNIPVREEWLVSLSKQKGVHAAHLAQAARVVKHSGYRKAERIESEIDGILASLYQALGYREHKKSSKVKVPYYNPVFSNTDFSLDKLTHGLTRSRLGRICLYGPPGTGKSGYATYLANSLEMPLIAKKASDLLDKYLGGTEKALAQAFDEAKQRSGILLIDEADSFLTPRTQAEHSWEVSHVNELLVQMEQYKGILLMSTNYMEHLDSAALRRFDFKIRFKYLTPDQCWMMFNNQLGRAKQHQFAVTDVEKCKPVLIKLHQLTPGDFATVERHHRVMGEELTPSSLLYGLQREHDIKTSGQSRAIGFM</sequence>
<gene>
    <name evidence="5" type="ORF">DN062_02215</name>
</gene>
<evidence type="ECO:0000313" key="5">
    <source>
        <dbReference type="EMBL" id="RAU19909.1"/>
    </source>
</evidence>
<proteinExistence type="inferred from homology"/>
<feature type="domain" description="AAA+ ATPase" evidence="4">
    <location>
        <begin position="269"/>
        <end position="396"/>
    </location>
</feature>
<feature type="domain" description="AAA+ ATPase" evidence="4">
    <location>
        <begin position="502"/>
        <end position="631"/>
    </location>
</feature>
<evidence type="ECO:0000256" key="1">
    <source>
        <dbReference type="ARBA" id="ARBA00006914"/>
    </source>
</evidence>
<dbReference type="EMBL" id="QKRX01000001">
    <property type="protein sequence ID" value="RAU19909.1"/>
    <property type="molecule type" value="Genomic_DNA"/>
</dbReference>
<dbReference type="InterPro" id="IPR003593">
    <property type="entry name" value="AAA+_ATPase"/>
</dbReference>
<keyword evidence="6" id="KW-1185">Reference proteome</keyword>
<dbReference type="Proteomes" id="UP000250744">
    <property type="component" value="Unassembled WGS sequence"/>
</dbReference>
<dbReference type="InterPro" id="IPR027417">
    <property type="entry name" value="P-loop_NTPase"/>
</dbReference>
<dbReference type="CDD" id="cd00009">
    <property type="entry name" value="AAA"/>
    <property type="match status" value="1"/>
</dbReference>
<evidence type="ECO:0000256" key="3">
    <source>
        <dbReference type="ARBA" id="ARBA00022840"/>
    </source>
</evidence>
<dbReference type="AlphaFoldDB" id="A0A364NS30"/>
<comment type="similarity">
    <text evidence="1">Belongs to the AAA ATPase family.</text>
</comment>
<dbReference type="CDD" id="cd19481">
    <property type="entry name" value="RecA-like_protease"/>
    <property type="match status" value="1"/>
</dbReference>
<dbReference type="Gene3D" id="3.40.50.300">
    <property type="entry name" value="P-loop containing nucleotide triphosphate hydrolases"/>
    <property type="match status" value="2"/>
</dbReference>
<dbReference type="PANTHER" id="PTHR23073">
    <property type="entry name" value="26S PROTEASOME REGULATORY SUBUNIT"/>
    <property type="match status" value="1"/>
</dbReference>
<dbReference type="SUPFAM" id="SSF52540">
    <property type="entry name" value="P-loop containing nucleoside triphosphate hydrolases"/>
    <property type="match status" value="2"/>
</dbReference>
<dbReference type="OrthoDB" id="9809379at2"/>
<evidence type="ECO:0000256" key="2">
    <source>
        <dbReference type="ARBA" id="ARBA00022741"/>
    </source>
</evidence>